<dbReference type="OMA" id="MPMISIR"/>
<dbReference type="OrthoDB" id="307160at2759"/>
<name>A0A8S1WY39_PAROT</name>
<organism evidence="3 4">
    <name type="scientific">Paramecium octaurelia</name>
    <dbReference type="NCBI Taxonomy" id="43137"/>
    <lineage>
        <taxon>Eukaryota</taxon>
        <taxon>Sar</taxon>
        <taxon>Alveolata</taxon>
        <taxon>Ciliophora</taxon>
        <taxon>Intramacronucleata</taxon>
        <taxon>Oligohymenophorea</taxon>
        <taxon>Peniculida</taxon>
        <taxon>Parameciidae</taxon>
        <taxon>Paramecium</taxon>
    </lineage>
</organism>
<keyword evidence="4" id="KW-1185">Reference proteome</keyword>
<evidence type="ECO:0000256" key="2">
    <source>
        <dbReference type="SAM" id="SignalP"/>
    </source>
</evidence>
<reference evidence="3" key="1">
    <citation type="submission" date="2021-01" db="EMBL/GenBank/DDBJ databases">
        <authorList>
            <consortium name="Genoscope - CEA"/>
            <person name="William W."/>
        </authorList>
    </citation>
    <scope>NUCLEOTIDE SEQUENCE</scope>
</reference>
<proteinExistence type="predicted"/>
<feature type="signal peptide" evidence="2">
    <location>
        <begin position="1"/>
        <end position="19"/>
    </location>
</feature>
<evidence type="ECO:0000313" key="3">
    <source>
        <dbReference type="EMBL" id="CAD8193480.1"/>
    </source>
</evidence>
<feature type="region of interest" description="Disordered" evidence="1">
    <location>
        <begin position="795"/>
        <end position="828"/>
    </location>
</feature>
<sequence>MIYISLFLGIMQFISVLKACSLVEGNDLNLQGIENEILYIDIREFFSLEQENFLELEPKETVKNVRIINTIEQTYEIPLQLVSNPIHIKNGNKLNQNSESTIIIIDEENNFYEYSLSSKQFVKFQVDGYHEFLNLLDGIQLTVYDKKYLILDQSTIAQTYLILYEEVFQSEFKKIFEYNKPFRQNDENNKLFGVGNTIYRTNYKQIEIYQIEQNILKFKGYLMKSQQNQDCGPISNIIKAKIHQNSISFIDQDTLVIVQLRGNINDDINQKCIKFNEKIYGYDYYEQLDEYVVFTRNQLLFGNLRRDLNIPVMQHNTNVLLTQNQILFVIGLNIEIYSKELKFLDLIINQNYFVIEVMPETNEFILFDKDNAKVFQLFQSPMIRITSQNEDIDFQLKQITESKQCTLDIHFSFQKINYDKIFEKLQKEKLVPSTEWNFKDCNQKQNQISILQQIVKEKKTKLIIELPSLSNSEYILIREDQNKFTLIVQQKNMKSYDEYQFILEIQDFEKSDNQLWWVFDDQVYLAFRLLDTYFIFRLDYGIQNLLFYNEIKLSVKILKVVSSGNYLFMLGEQKANMNVLLYSSLLEVEQEPKKIQLLAVKDIFASPLLKNYVIIKMDKLLAVYHILIAPTQVFKEIVKPLQTNVIIFKSYFVILMKSSDEKEKICDFYFFKSQQTIEKLGSNPLEQFSEIQIQDALVQPSQNVFYLKCQVKLKNIRRNALVAFKVGRPIYNSLMFILLRNRNSEYQVVSELLLKQNSNQLMPMISIRNNEMCLIQEDDEKIIDFEPLKDEDLNLVDGEDRPPILDNGGDDDQNNKDDQNDDDTLDLNADEKLPIGSFLVMSTIEEALIYSLFRTFGRRRVETIDVV</sequence>
<dbReference type="EMBL" id="CAJJDP010000104">
    <property type="protein sequence ID" value="CAD8193480.1"/>
    <property type="molecule type" value="Genomic_DNA"/>
</dbReference>
<evidence type="ECO:0008006" key="5">
    <source>
        <dbReference type="Google" id="ProtNLM"/>
    </source>
</evidence>
<comment type="caution">
    <text evidence="3">The sequence shown here is derived from an EMBL/GenBank/DDBJ whole genome shotgun (WGS) entry which is preliminary data.</text>
</comment>
<accession>A0A8S1WY39</accession>
<protein>
    <recommendedName>
        <fullName evidence="5">Transmembrane protein</fullName>
    </recommendedName>
</protein>
<keyword evidence="2" id="KW-0732">Signal</keyword>
<dbReference type="AlphaFoldDB" id="A0A8S1WY39"/>
<evidence type="ECO:0000256" key="1">
    <source>
        <dbReference type="SAM" id="MobiDB-lite"/>
    </source>
</evidence>
<dbReference type="Proteomes" id="UP000683925">
    <property type="component" value="Unassembled WGS sequence"/>
</dbReference>
<feature type="chain" id="PRO_5035844686" description="Transmembrane protein" evidence="2">
    <location>
        <begin position="20"/>
        <end position="867"/>
    </location>
</feature>
<gene>
    <name evidence="3" type="ORF">POCTA_138.1.T1040167</name>
</gene>
<evidence type="ECO:0000313" key="4">
    <source>
        <dbReference type="Proteomes" id="UP000683925"/>
    </source>
</evidence>